<dbReference type="PANTHER" id="PTHR45719:SF10">
    <property type="entry name" value="CORE-2_I-BRANCHING BETA-1,6-N-ACETYLGLUCOSAMINYLTRANSFERASE FAMILY PROTEIN"/>
    <property type="match status" value="1"/>
</dbReference>
<dbReference type="SMR" id="A0A3B6IU91"/>
<comment type="subcellular location">
    <subcellularLocation>
        <location evidence="1">Membrane</location>
        <topology evidence="1">Single-pass type II membrane protein</topology>
    </subcellularLocation>
</comment>
<dbReference type="InterPro" id="IPR044610">
    <property type="entry name" value="GLCAT14A/B/C"/>
</dbReference>
<dbReference type="AlphaFoldDB" id="A0A3B6IU91"/>
<keyword evidence="2" id="KW-0328">Glycosyltransferase</keyword>
<dbReference type="Pfam" id="PF02485">
    <property type="entry name" value="Branch"/>
    <property type="match status" value="1"/>
</dbReference>
<dbReference type="InterPro" id="IPR003406">
    <property type="entry name" value="Glyco_trans_14"/>
</dbReference>
<reference evidence="7" key="2">
    <citation type="submission" date="2018-10" db="UniProtKB">
        <authorList>
            <consortium name="EnsemblPlants"/>
        </authorList>
    </citation>
    <scope>IDENTIFICATION</scope>
</reference>
<reference evidence="7" key="1">
    <citation type="submission" date="2018-08" db="EMBL/GenBank/DDBJ databases">
        <authorList>
            <person name="Rossello M."/>
        </authorList>
    </citation>
    <scope>NUCLEOTIDE SEQUENCE [LARGE SCALE GENOMIC DNA]</scope>
    <source>
        <strain evidence="7">cv. Chinese Spring</strain>
    </source>
</reference>
<dbReference type="OrthoDB" id="2019572at2759"/>
<evidence type="ECO:0000256" key="4">
    <source>
        <dbReference type="ARBA" id="ARBA00023136"/>
    </source>
</evidence>
<sequence>MKTNNGFMNSRVEHTKSNQLDQIGCTKREGDHAVHGPPNSQSFPLSTPPRSFRSAQPPSPMHSPAPAAGAASVLPKDSRPLPYLLLVSLLLLLLLHFLSSSSPSTPAPPDAPHRAPLPAGAVSAGPAPPALAFLLTGSAGDADRLHRLLLATYHPRNLYLLLLDRAAPAHDRARLAREVRAGPGRAGNVHVVGDPGFANPRGASALAAVLHGAALLLQLGQGWDWFVHLDAGDYPLVAPDDLLHVLSYLPRDINFIQHTSYIGWKESRHIRPIVVDPGLYLSSRTDIFYATQKRELPSAYKLFTGSSSVILSRAFTEYCIVGTNNLPRTMLMYYTNMPLPHKKYFQTVLCNSPKFNRTVVNHDLHYWASDETSKNEPRLLTLTDAENMTTSSAAFGTRFAKDDPVLDHIDEEILQRMTGEPAPGGWCIGVGDDSPCSVSGSTDVLRPGPAAVKLAKFLAQRLSYPGFYSQQCVWD</sequence>
<name>A0A3B6IU91_WHEAT</name>
<keyword evidence="5" id="KW-0325">Glycoprotein</keyword>
<evidence type="ECO:0000256" key="6">
    <source>
        <dbReference type="SAM" id="MobiDB-lite"/>
    </source>
</evidence>
<evidence type="ECO:0000313" key="8">
    <source>
        <dbReference type="Proteomes" id="UP000019116"/>
    </source>
</evidence>
<keyword evidence="4" id="KW-0472">Membrane</keyword>
<keyword evidence="8" id="KW-1185">Reference proteome</keyword>
<evidence type="ECO:0000313" key="7">
    <source>
        <dbReference type="EnsemblPlants" id="TraesCS4B02G309500.1"/>
    </source>
</evidence>
<dbReference type="OMA" id="PNHQPHR"/>
<evidence type="ECO:0000256" key="1">
    <source>
        <dbReference type="ARBA" id="ARBA00004606"/>
    </source>
</evidence>
<organism evidence="7">
    <name type="scientific">Triticum aestivum</name>
    <name type="common">Wheat</name>
    <dbReference type="NCBI Taxonomy" id="4565"/>
    <lineage>
        <taxon>Eukaryota</taxon>
        <taxon>Viridiplantae</taxon>
        <taxon>Streptophyta</taxon>
        <taxon>Embryophyta</taxon>
        <taxon>Tracheophyta</taxon>
        <taxon>Spermatophyta</taxon>
        <taxon>Magnoliopsida</taxon>
        <taxon>Liliopsida</taxon>
        <taxon>Poales</taxon>
        <taxon>Poaceae</taxon>
        <taxon>BOP clade</taxon>
        <taxon>Pooideae</taxon>
        <taxon>Triticodae</taxon>
        <taxon>Triticeae</taxon>
        <taxon>Triticinae</taxon>
        <taxon>Triticum</taxon>
    </lineage>
</organism>
<proteinExistence type="predicted"/>
<dbReference type="Gramene" id="TraesROB_scaffold_148245_01G000100.1">
    <property type="protein sequence ID" value="TraesROB_scaffold_148245_01G000100.1"/>
    <property type="gene ID" value="TraesROB_scaffold_148245_01G000100"/>
</dbReference>
<dbReference type="Gramene" id="TraesCS4B03G0807200.1">
    <property type="protein sequence ID" value="TraesCS4B03G0807200.1.CDS"/>
    <property type="gene ID" value="TraesCS4B03G0807200"/>
</dbReference>
<evidence type="ECO:0000256" key="2">
    <source>
        <dbReference type="ARBA" id="ARBA00022676"/>
    </source>
</evidence>
<dbReference type="Gramene" id="TraesCLE_scaffold_109729_01G000100.1">
    <property type="protein sequence ID" value="TraesCLE_scaffold_109729_01G000100.1"/>
    <property type="gene ID" value="TraesCLE_scaffold_109729_01G000100"/>
</dbReference>
<dbReference type="Gramene" id="TraesCAD_scaffold_059339_01G000100.1">
    <property type="protein sequence ID" value="TraesCAD_scaffold_059339_01G000100.1"/>
    <property type="gene ID" value="TraesCAD_scaffold_059339_01G000100"/>
</dbReference>
<dbReference type="STRING" id="4565.A0A3B6IU91"/>
<dbReference type="GO" id="GO:0015020">
    <property type="term" value="F:glucuronosyltransferase activity"/>
    <property type="evidence" value="ECO:0007669"/>
    <property type="project" value="InterPro"/>
</dbReference>
<dbReference type="Proteomes" id="UP000019116">
    <property type="component" value="Chromosome 4B"/>
</dbReference>
<evidence type="ECO:0000256" key="5">
    <source>
        <dbReference type="ARBA" id="ARBA00023180"/>
    </source>
</evidence>
<keyword evidence="3" id="KW-0808">Transferase</keyword>
<dbReference type="GO" id="GO:0016020">
    <property type="term" value="C:membrane"/>
    <property type="evidence" value="ECO:0007669"/>
    <property type="project" value="UniProtKB-SubCell"/>
</dbReference>
<feature type="region of interest" description="Disordered" evidence="6">
    <location>
        <begin position="1"/>
        <end position="72"/>
    </location>
</feature>
<dbReference type="EnsemblPlants" id="TraesCS4B02G309500.1">
    <property type="protein sequence ID" value="TraesCS4B02G309500.1"/>
    <property type="gene ID" value="TraesCS4B02G309500"/>
</dbReference>
<evidence type="ECO:0008006" key="9">
    <source>
        <dbReference type="Google" id="ProtNLM"/>
    </source>
</evidence>
<protein>
    <recommendedName>
        <fullName evidence="9">BGGP Beta-1-3-galactosyl-O-glycosyl-glycoprotein</fullName>
    </recommendedName>
</protein>
<accession>A0A3B6IU91</accession>
<dbReference type="Gramene" id="TraesWEE_scaffold_064403_01G000100.1">
    <property type="protein sequence ID" value="TraesWEE_scaffold_064403_01G000100.1"/>
    <property type="gene ID" value="TraesWEE_scaffold_064403_01G000100"/>
</dbReference>
<feature type="region of interest" description="Disordered" evidence="6">
    <location>
        <begin position="102"/>
        <end position="122"/>
    </location>
</feature>
<dbReference type="Gramene" id="TraesCS4B02G309500.1">
    <property type="protein sequence ID" value="TraesCS4B02G309500.1"/>
    <property type="gene ID" value="TraesCS4B02G309500"/>
</dbReference>
<dbReference type="PANTHER" id="PTHR45719">
    <property type="entry name" value="GLYCOSYLTRANSFERASE"/>
    <property type="match status" value="1"/>
</dbReference>
<evidence type="ECO:0000256" key="3">
    <source>
        <dbReference type="ARBA" id="ARBA00022679"/>
    </source>
</evidence>
<gene>
    <name evidence="7" type="primary">LOC123093481</name>
</gene>
<feature type="compositionally biased region" description="Polar residues" evidence="6">
    <location>
        <begin position="38"/>
        <end position="49"/>
    </location>
</feature>